<keyword evidence="1" id="KW-0479">Metal-binding</keyword>
<evidence type="ECO:0000313" key="5">
    <source>
        <dbReference type="EMBL" id="AEW60783.1"/>
    </source>
</evidence>
<reference evidence="5 6" key="1">
    <citation type="journal article" date="2012" name="J. Bacteriol.">
        <title>Complete genome sequence of Klebsiella pneumoniae subsp. pneumoniae HS11286, a multidrug-resistant strain isolated from human sputum.</title>
        <authorList>
            <person name="Liu P."/>
            <person name="Li P."/>
            <person name="Jiang X."/>
            <person name="Bi D."/>
            <person name="Xie Y."/>
            <person name="Tai C."/>
            <person name="Deng Z."/>
            <person name="Rajakumar K."/>
            <person name="Ou H.Y."/>
        </authorList>
    </citation>
    <scope>NUCLEOTIDE SEQUENCE [LARGE SCALE GENOMIC DNA]</scope>
    <source>
        <strain evidence="5 6">HS11286</strain>
    </source>
</reference>
<protein>
    <submittedName>
        <fullName evidence="5">Zinc-binding dehydrogenase family oxidoreductase</fullName>
    </submittedName>
</protein>
<evidence type="ECO:0000256" key="3">
    <source>
        <dbReference type="ARBA" id="ARBA00023002"/>
    </source>
</evidence>
<dbReference type="HOGENOM" id="CLU_172472_0_0_6"/>
<evidence type="ECO:0000259" key="4">
    <source>
        <dbReference type="Pfam" id="PF08240"/>
    </source>
</evidence>
<dbReference type="InterPro" id="IPR002328">
    <property type="entry name" value="ADH_Zn_CS"/>
</dbReference>
<dbReference type="PATRIC" id="fig|1125630.4.peg.2031"/>
<dbReference type="RefSeq" id="YP_005226385.1">
    <property type="nucleotide sequence ID" value="NC_016845.1"/>
</dbReference>
<dbReference type="GO" id="GO:0008270">
    <property type="term" value="F:zinc ion binding"/>
    <property type="evidence" value="ECO:0007669"/>
    <property type="project" value="InterPro"/>
</dbReference>
<keyword evidence="3" id="KW-0560">Oxidoreductase</keyword>
<dbReference type="Gene3D" id="3.90.180.10">
    <property type="entry name" value="Medium-chain alcohol dehydrogenases, catalytic domain"/>
    <property type="match status" value="1"/>
</dbReference>
<sequence>MKALARFGKAFGGYKMIDVPEPICGPDDIVIEIKAAAICGADMKHYNVDSGSDQFNSIRGHEFAGQIVRIGDKVKDWKVGQRVVSDNSGHVCGVCPACEQGDFLCCTEKLI</sequence>
<dbReference type="SUPFAM" id="SSF50129">
    <property type="entry name" value="GroES-like"/>
    <property type="match status" value="1"/>
</dbReference>
<organism evidence="5 6">
    <name type="scientific">Klebsiella pneumoniae subsp. pneumoniae (strain HS11286)</name>
    <dbReference type="NCBI Taxonomy" id="1125630"/>
    <lineage>
        <taxon>Bacteria</taxon>
        <taxon>Pseudomonadati</taxon>
        <taxon>Pseudomonadota</taxon>
        <taxon>Gammaproteobacteria</taxon>
        <taxon>Enterobacterales</taxon>
        <taxon>Enterobacteriaceae</taxon>
        <taxon>Klebsiella/Raoultella group</taxon>
        <taxon>Klebsiella</taxon>
        <taxon>Klebsiella pneumoniae complex</taxon>
    </lineage>
</organism>
<dbReference type="GO" id="GO:0016491">
    <property type="term" value="F:oxidoreductase activity"/>
    <property type="evidence" value="ECO:0007669"/>
    <property type="project" value="UniProtKB-KW"/>
</dbReference>
<dbReference type="GeneID" id="11847103"/>
<evidence type="ECO:0000256" key="1">
    <source>
        <dbReference type="ARBA" id="ARBA00022723"/>
    </source>
</evidence>
<evidence type="ECO:0000256" key="2">
    <source>
        <dbReference type="ARBA" id="ARBA00022833"/>
    </source>
</evidence>
<evidence type="ECO:0000313" key="6">
    <source>
        <dbReference type="Proteomes" id="UP000007841"/>
    </source>
</evidence>
<proteinExistence type="predicted"/>
<dbReference type="Proteomes" id="UP000007841">
    <property type="component" value="Chromosome"/>
</dbReference>
<accession>A0A0H3GN40</accession>
<dbReference type="EMBL" id="CP003200">
    <property type="protein sequence ID" value="AEW60783.1"/>
    <property type="molecule type" value="Genomic_DNA"/>
</dbReference>
<dbReference type="InterPro" id="IPR013154">
    <property type="entry name" value="ADH-like_N"/>
</dbReference>
<dbReference type="InterPro" id="IPR011032">
    <property type="entry name" value="GroES-like_sf"/>
</dbReference>
<dbReference type="KEGG" id="kpm:KPHS_20850"/>
<dbReference type="AlphaFoldDB" id="A0A0H3GN40"/>
<dbReference type="PANTHER" id="PTHR43401:SF2">
    <property type="entry name" value="L-THREONINE 3-DEHYDROGENASE"/>
    <property type="match status" value="1"/>
</dbReference>
<keyword evidence="6" id="KW-1185">Reference proteome</keyword>
<dbReference type="RefSeq" id="WP_014343003.1">
    <property type="nucleotide sequence ID" value="NC_016845.1"/>
</dbReference>
<gene>
    <name evidence="5" type="ordered locus">KPHS_20850</name>
</gene>
<dbReference type="Pfam" id="PF08240">
    <property type="entry name" value="ADH_N"/>
    <property type="match status" value="1"/>
</dbReference>
<keyword evidence="2" id="KW-0862">Zinc</keyword>
<dbReference type="PANTHER" id="PTHR43401">
    <property type="entry name" value="L-THREONINE 3-DEHYDROGENASE"/>
    <property type="match status" value="1"/>
</dbReference>
<dbReference type="PROSITE" id="PS00059">
    <property type="entry name" value="ADH_ZINC"/>
    <property type="match status" value="1"/>
</dbReference>
<dbReference type="STRING" id="1125630.KPHS_20850"/>
<name>A0A0H3GN40_KLEPH</name>
<dbReference type="InterPro" id="IPR050129">
    <property type="entry name" value="Zn_alcohol_dh"/>
</dbReference>
<feature type="domain" description="Alcohol dehydrogenase-like N-terminal" evidence="4">
    <location>
        <begin position="25"/>
        <end position="106"/>
    </location>
</feature>